<reference evidence="6" key="1">
    <citation type="submission" date="2020-10" db="EMBL/GenBank/DDBJ databases">
        <title>Ca. Dormibacterota MAGs.</title>
        <authorList>
            <person name="Montgomery K."/>
        </authorList>
    </citation>
    <scope>NUCLEOTIDE SEQUENCE [LARGE SCALE GENOMIC DNA]</scope>
    <source>
        <strain evidence="6">SC8812_S17_10</strain>
    </source>
</reference>
<proteinExistence type="inferred from homology"/>
<evidence type="ECO:0000256" key="5">
    <source>
        <dbReference type="ARBA" id="ARBA00048204"/>
    </source>
</evidence>
<gene>
    <name evidence="6" type="ORF">JF922_04910</name>
</gene>
<protein>
    <recommendedName>
        <fullName evidence="3">Queuosine 5'-phosphate N-glycosylase/hydrolase</fullName>
    </recommendedName>
    <alternativeName>
        <fullName evidence="4">Queuosine-nucleotide N-glycosylase/hydrolase</fullName>
    </alternativeName>
</protein>
<keyword evidence="7" id="KW-1185">Reference proteome</keyword>
<evidence type="ECO:0000313" key="7">
    <source>
        <dbReference type="Proteomes" id="UP000612893"/>
    </source>
</evidence>
<evidence type="ECO:0000256" key="2">
    <source>
        <dbReference type="ARBA" id="ARBA00035119"/>
    </source>
</evidence>
<dbReference type="EMBL" id="JAEKNR010000060">
    <property type="protein sequence ID" value="MBJ7597410.1"/>
    <property type="molecule type" value="Genomic_DNA"/>
</dbReference>
<name>A0A934N1V5_9BACT</name>
<dbReference type="PANTHER" id="PTHR21314">
    <property type="entry name" value="QUEUOSINE 5'-PHOSPHATE N-GLYCOSYLASE_HYDROLASE-RELATED"/>
    <property type="match status" value="1"/>
</dbReference>
<accession>A0A934N1V5</accession>
<dbReference type="PANTHER" id="PTHR21314:SF0">
    <property type="entry name" value="QUEUOSINE 5'-PHOSPHATE N-GLYCOSYLASE_HYDROLASE"/>
    <property type="match status" value="1"/>
</dbReference>
<dbReference type="GO" id="GO:0006400">
    <property type="term" value="P:tRNA modification"/>
    <property type="evidence" value="ECO:0007669"/>
    <property type="project" value="TreeGrafter"/>
</dbReference>
<evidence type="ECO:0000256" key="4">
    <source>
        <dbReference type="ARBA" id="ARBA00035393"/>
    </source>
</evidence>
<dbReference type="RefSeq" id="WP_338199602.1">
    <property type="nucleotide sequence ID" value="NZ_JAEKNR010000060.1"/>
</dbReference>
<dbReference type="AlphaFoldDB" id="A0A934N1V5"/>
<comment type="catalytic activity">
    <reaction evidence="5">
        <text>queuosine 5'-phosphate + H2O = queuine + D-ribose 5-phosphate</text>
        <dbReference type="Rhea" id="RHEA:75387"/>
        <dbReference type="ChEBI" id="CHEBI:15377"/>
        <dbReference type="ChEBI" id="CHEBI:17433"/>
        <dbReference type="ChEBI" id="CHEBI:78346"/>
        <dbReference type="ChEBI" id="CHEBI:194371"/>
    </reaction>
    <physiologicalReaction direction="left-to-right" evidence="5">
        <dbReference type="Rhea" id="RHEA:75388"/>
    </physiologicalReaction>
</comment>
<dbReference type="GO" id="GO:0016787">
    <property type="term" value="F:hydrolase activity"/>
    <property type="evidence" value="ECO:0007669"/>
    <property type="project" value="UniProtKB-KW"/>
</dbReference>
<evidence type="ECO:0000313" key="6">
    <source>
        <dbReference type="EMBL" id="MBJ7597410.1"/>
    </source>
</evidence>
<comment type="similarity">
    <text evidence="2">Belongs to the QNG1 protein family.</text>
</comment>
<sequence>MKRARDVRLGRCDRLADALVDRQVPRWDGQRHFSGSRDRTITYLLVVDTINFSFWGGQGGGYWQLAERVRDVFENSDALADPARLGRMTPARLGELIGPFPMLEQRARALRELGRHGLDGLVKRSAAATARALAENLASFADVVEYDGHDVPILKRAQILPADLHGAGVANYGDLGDLTCFADYKLPQVLRHFGAIEYSEPLRRRVDGLEELQGGDPAEVEIRAATVVAVERLREALAQRGRELRAVELDWILWDISQTLYPVRPYHRTRSIFY</sequence>
<dbReference type="Pfam" id="PF10343">
    <property type="entry name" value="Q_salvage"/>
    <property type="match status" value="1"/>
</dbReference>
<comment type="caution">
    <text evidence="6">The sequence shown here is derived from an EMBL/GenBank/DDBJ whole genome shotgun (WGS) entry which is preliminary data.</text>
</comment>
<organism evidence="6 7">
    <name type="scientific">Candidatus Nephthysia bennettiae</name>
    <dbReference type="NCBI Taxonomy" id="3127016"/>
    <lineage>
        <taxon>Bacteria</taxon>
        <taxon>Bacillati</taxon>
        <taxon>Candidatus Dormiibacterota</taxon>
        <taxon>Candidatus Dormibacteria</taxon>
        <taxon>Candidatus Dormibacterales</taxon>
        <taxon>Candidatus Dormibacteraceae</taxon>
        <taxon>Candidatus Nephthysia</taxon>
    </lineage>
</organism>
<evidence type="ECO:0000256" key="1">
    <source>
        <dbReference type="ARBA" id="ARBA00022801"/>
    </source>
</evidence>
<keyword evidence="1" id="KW-0378">Hydrolase</keyword>
<evidence type="ECO:0000256" key="3">
    <source>
        <dbReference type="ARBA" id="ARBA00035306"/>
    </source>
</evidence>
<dbReference type="InterPro" id="IPR019438">
    <property type="entry name" value="Q_salvage"/>
</dbReference>
<dbReference type="Proteomes" id="UP000612893">
    <property type="component" value="Unassembled WGS sequence"/>
</dbReference>